<evidence type="ECO:0000256" key="14">
    <source>
        <dbReference type="SAM" id="MobiDB-lite"/>
    </source>
</evidence>
<comment type="similarity">
    <text evidence="11">Belongs to the dynactin subunit 4 family.</text>
</comment>
<dbReference type="GO" id="GO:0001725">
    <property type="term" value="C:stress fiber"/>
    <property type="evidence" value="ECO:0007669"/>
    <property type="project" value="UniProtKB-SubCell"/>
</dbReference>
<feature type="compositionally biased region" description="Low complexity" evidence="14">
    <location>
        <begin position="319"/>
        <end position="345"/>
    </location>
</feature>
<feature type="compositionally biased region" description="Low complexity" evidence="14">
    <location>
        <begin position="750"/>
        <end position="763"/>
    </location>
</feature>
<evidence type="ECO:0000256" key="4">
    <source>
        <dbReference type="ARBA" id="ARBA00022490"/>
    </source>
</evidence>
<dbReference type="GO" id="GO:0005869">
    <property type="term" value="C:dynactin complex"/>
    <property type="evidence" value="ECO:0007669"/>
    <property type="project" value="InterPro"/>
</dbReference>
<evidence type="ECO:0000256" key="9">
    <source>
        <dbReference type="ARBA" id="ARBA00023054"/>
    </source>
</evidence>
<comment type="subcellular location">
    <subcellularLocation>
        <location evidence="1">Cytoplasm</location>
        <location evidence="1">Cytoskeleton</location>
        <location evidence="1">Microtubule organizing center</location>
        <location evidence="1">Centrosome</location>
    </subcellularLocation>
    <subcellularLocation>
        <location evidence="2">Cytoplasm</location>
        <location evidence="2">Cytoskeleton</location>
        <location evidence="2">Stress fiber</location>
    </subcellularLocation>
    <subcellularLocation>
        <location evidence="3">Cytoplasm</location>
        <location evidence="3">Myofibril</location>
    </subcellularLocation>
</comment>
<feature type="compositionally biased region" description="Acidic residues" evidence="14">
    <location>
        <begin position="706"/>
        <end position="720"/>
    </location>
</feature>
<dbReference type="Pfam" id="PF05502">
    <property type="entry name" value="Dynactin_p62"/>
    <property type="match status" value="2"/>
</dbReference>
<organism evidence="15 16">
    <name type="scientific">Testicularia cyperi</name>
    <dbReference type="NCBI Taxonomy" id="1882483"/>
    <lineage>
        <taxon>Eukaryota</taxon>
        <taxon>Fungi</taxon>
        <taxon>Dikarya</taxon>
        <taxon>Basidiomycota</taxon>
        <taxon>Ustilaginomycotina</taxon>
        <taxon>Ustilaginomycetes</taxon>
        <taxon>Ustilaginales</taxon>
        <taxon>Anthracoideaceae</taxon>
        <taxon>Testicularia</taxon>
    </lineage>
</organism>
<feature type="region of interest" description="Disordered" evidence="14">
    <location>
        <begin position="224"/>
        <end position="259"/>
    </location>
</feature>
<feature type="compositionally biased region" description="Acidic residues" evidence="14">
    <location>
        <begin position="686"/>
        <end position="699"/>
    </location>
</feature>
<dbReference type="PANTHER" id="PTHR13034">
    <property type="entry name" value="DYNACTIN P62 SUBUNIT"/>
    <property type="match status" value="1"/>
</dbReference>
<reference evidence="15 16" key="1">
    <citation type="journal article" date="2018" name="Mol. Biol. Evol.">
        <title>Broad Genomic Sampling Reveals a Smut Pathogenic Ancestry of the Fungal Clade Ustilaginomycotina.</title>
        <authorList>
            <person name="Kijpornyongpan T."/>
            <person name="Mondo S.J."/>
            <person name="Barry K."/>
            <person name="Sandor L."/>
            <person name="Lee J."/>
            <person name="Lipzen A."/>
            <person name="Pangilinan J."/>
            <person name="LaButti K."/>
            <person name="Hainaut M."/>
            <person name="Henrissat B."/>
            <person name="Grigoriev I.V."/>
            <person name="Spatafora J.W."/>
            <person name="Aime M.C."/>
        </authorList>
    </citation>
    <scope>NUCLEOTIDE SEQUENCE [LARGE SCALE GENOMIC DNA]</scope>
    <source>
        <strain evidence="15 16">MCA 3645</strain>
    </source>
</reference>
<evidence type="ECO:0000256" key="1">
    <source>
        <dbReference type="ARBA" id="ARBA00004300"/>
    </source>
</evidence>
<keyword evidence="9" id="KW-0175">Coiled coil</keyword>
<evidence type="ECO:0000256" key="5">
    <source>
        <dbReference type="ARBA" id="ARBA00022499"/>
    </source>
</evidence>
<dbReference type="STRING" id="1882483.A0A317XU38"/>
<keyword evidence="7" id="KW-0832">Ubl conjugation</keyword>
<feature type="compositionally biased region" description="Low complexity" evidence="14">
    <location>
        <begin position="14"/>
        <end position="37"/>
    </location>
</feature>
<evidence type="ECO:0000256" key="13">
    <source>
        <dbReference type="ARBA" id="ARBA00093507"/>
    </source>
</evidence>
<proteinExistence type="inferred from homology"/>
<dbReference type="AlphaFoldDB" id="A0A317XU38"/>
<dbReference type="EMBL" id="KZ819192">
    <property type="protein sequence ID" value="PWZ00821.1"/>
    <property type="molecule type" value="Genomic_DNA"/>
</dbReference>
<feature type="compositionally biased region" description="Low complexity" evidence="14">
    <location>
        <begin position="771"/>
        <end position="791"/>
    </location>
</feature>
<evidence type="ECO:0000256" key="2">
    <source>
        <dbReference type="ARBA" id="ARBA00004529"/>
    </source>
</evidence>
<feature type="compositionally biased region" description="Gly residues" evidence="14">
    <location>
        <begin position="730"/>
        <end position="742"/>
    </location>
</feature>
<protein>
    <recommendedName>
        <fullName evidence="12">Dynactin subunit 4</fullName>
    </recommendedName>
</protein>
<dbReference type="OrthoDB" id="283815at2759"/>
<accession>A0A317XU38</accession>
<evidence type="ECO:0000256" key="12">
    <source>
        <dbReference type="ARBA" id="ARBA00034864"/>
    </source>
</evidence>
<sequence length="898" mass="93648">MQPYVLYHCPCEQSSSGSSAAQPTATAATTPSSALSPSPSVSAAAVASSSSVPPELPAYSPAARYAFHQLESLYFCDECDQIRCNRCVTFDISSYYCPNCLFEVPGASVKAEKNRCARNCFICPCCTHTLSVLASDLNSIDADGLHLTSPATSQGEPPYYLGCSFCKWDSKSIGLTFEKPTGLSLQLQRQEDNAPDVIEFERLKDHFDPYLRVQTQAAAASAAIGSGSSSSKHGSAANSSASGGAGKPTAGSSSSKITRAHAANEAASAALKNSKLLRDLPSLASSKYMSSLAGLHDPARIGRVEREELKPYEALTSWTAGRTSSPRPSSSSPSSSAGANGPSASEALGVMGRRERYRRDYVAKATVVEGTPSASTDDKMSSLTQRWTAPWDQPVRAAELRPTRVPLRAKHSKRCPACRHIIIKPDIKAASNRFKIKLVATNFLPEVQVGVAPQQPFLTVSSVDVGGGAGLAGGGSGAMGAAGGSGGAAAAAGTLRRRPFSTLGASSTVGSSVAAGVGSMGTAAGSSFLSASSILSANDVDTARLLPGQTYTFQLKITNPLDEALRVKIAFVRVGTGPFPPAGGGAVPDLLSEVKYIFSSSKEETAQGSDRDVGAMADDMQTVSLDRAPGGQGVDVEGDGKKSRSRRPWKLYPSTTAFPLSAYNEVWELEDPEDLLSGDKGSLDDGAADADDDDDDDEADGVRQDDDSEFSDVQDDEDGDGVAAAAETEQGGGAGAGAGARGPGEEAQADRVTTTRPSRSRPSLLRDDPFNTRPPSTRRTPRTATASTTNRLPKRKKFIQKGHSTAIFLDLAIAAKQPPPPPPSPAAAAAAATGSDETSQSQIQVAMHVTYSYVNSDDAAATATKDDSKHQQRDFSFWTALHLGTIAPPLPPSTAAST</sequence>
<name>A0A317XU38_9BASI</name>
<keyword evidence="16" id="KW-1185">Reference proteome</keyword>
<evidence type="ECO:0000313" key="15">
    <source>
        <dbReference type="EMBL" id="PWZ00821.1"/>
    </source>
</evidence>
<feature type="region of interest" description="Disordered" evidence="14">
    <location>
        <begin position="624"/>
        <end position="648"/>
    </location>
</feature>
<evidence type="ECO:0000313" key="16">
    <source>
        <dbReference type="Proteomes" id="UP000246740"/>
    </source>
</evidence>
<evidence type="ECO:0000256" key="10">
    <source>
        <dbReference type="ARBA" id="ARBA00023212"/>
    </source>
</evidence>
<feature type="region of interest" description="Disordered" evidence="14">
    <location>
        <begin position="811"/>
        <end position="841"/>
    </location>
</feature>
<feature type="region of interest" description="Disordered" evidence="14">
    <location>
        <begin position="674"/>
        <end position="799"/>
    </location>
</feature>
<evidence type="ECO:0000256" key="3">
    <source>
        <dbReference type="ARBA" id="ARBA00004657"/>
    </source>
</evidence>
<evidence type="ECO:0000256" key="11">
    <source>
        <dbReference type="ARBA" id="ARBA00034776"/>
    </source>
</evidence>
<feature type="compositionally biased region" description="Low complexity" evidence="14">
    <location>
        <begin position="224"/>
        <end position="242"/>
    </location>
</feature>
<gene>
    <name evidence="15" type="ORF">BCV70DRAFT_200087</name>
</gene>
<keyword evidence="5" id="KW-1017">Isopeptide bond</keyword>
<dbReference type="InParanoid" id="A0A317XU38"/>
<keyword evidence="4" id="KW-0963">Cytoplasm</keyword>
<dbReference type="Proteomes" id="UP000246740">
    <property type="component" value="Unassembled WGS sequence"/>
</dbReference>
<keyword evidence="8" id="KW-0007">Acetylation</keyword>
<feature type="region of interest" description="Disordered" evidence="14">
    <location>
        <begin position="13"/>
        <end position="37"/>
    </location>
</feature>
<evidence type="ECO:0000256" key="6">
    <source>
        <dbReference type="ARBA" id="ARBA00022553"/>
    </source>
</evidence>
<evidence type="ECO:0000256" key="8">
    <source>
        <dbReference type="ARBA" id="ARBA00022990"/>
    </source>
</evidence>
<feature type="region of interest" description="Disordered" evidence="14">
    <location>
        <begin position="315"/>
        <end position="351"/>
    </location>
</feature>
<evidence type="ECO:0000256" key="7">
    <source>
        <dbReference type="ARBA" id="ARBA00022843"/>
    </source>
</evidence>
<keyword evidence="6" id="KW-0597">Phosphoprotein</keyword>
<dbReference type="PANTHER" id="PTHR13034:SF2">
    <property type="entry name" value="DYNACTIN SUBUNIT 4"/>
    <property type="match status" value="1"/>
</dbReference>
<dbReference type="InterPro" id="IPR008603">
    <property type="entry name" value="DCTN4"/>
</dbReference>
<keyword evidence="10" id="KW-0206">Cytoskeleton</keyword>
<comment type="subunit">
    <text evidence="13">Subunit of dynactin, a multiprotein complex part of a tripartite complex with dynein and a adapter, such as BICDL1, BICD2 or HOOK3. The dynactin complex is built around ACTR1A/ACTB filament and consists of an actin-related filament composed of a shoulder domain, a pointed end and a barbed end. Its length is defined by its flexible shoulder domain. The soulder is composed of 2 DCTN1 subunits, 4 DCTN2 and 2 DCTN3. The 4 DCNT2 (via N-terminus) bind the ACTR1A filament and act as molecular rulers to determine the length. The pointed end is important for binding dynein-dynactin cargo adapters. Consists of 4 subunits: ACTR10, DCNT4, DCTN5 and DCTN6. The barbed end is composed of a CAPZA1:CAPZB heterodimers, which binds ACTR1A/ACTB filament and dynactin and stabilizes dynactin. Interacts with ATP7B, but not ATP7A, in a copper-dependent manner. Interacts with ANK2; this interaction is required for localization at costameres. Interacts with N4BP2L1.</text>
</comment>